<evidence type="ECO:0000256" key="1">
    <source>
        <dbReference type="SAM" id="MobiDB-lite"/>
    </source>
</evidence>
<sequence>MPNKRTDENLSEVIPPQKPLDENLPEVVPPNYNYSYPTADSPFNFPPGPSSKRTSASASISSTHLTHLTHLIAIPQTTTTPTAPFLDAYSPSLLQYGITPSSWRGFLTTLSAFLAARVSEKALSHAADMGRHIMSGPKRFALGTRDHARSIRTNIQGAAKEGNYVKAAFGVVGGAIRLPVGTALRAVGATVSLPGGAVRAVTQKPQTPRERAAAYAAAATEKWLMDRGLRAEVVDTGVWRVGALEGWVAPLEVFTGSTLVLGVESLWLVVLEEGRTKVTGEEKF</sequence>
<evidence type="ECO:0000313" key="2">
    <source>
        <dbReference type="EMBL" id="PWY66357.1"/>
    </source>
</evidence>
<dbReference type="AlphaFoldDB" id="A0A317V0K5"/>
<dbReference type="Proteomes" id="UP000246702">
    <property type="component" value="Unassembled WGS sequence"/>
</dbReference>
<gene>
    <name evidence="2" type="ORF">BO94DRAFT_629075</name>
</gene>
<dbReference type="STRING" id="1450535.A0A317V0K5"/>
<keyword evidence="3" id="KW-1185">Reference proteome</keyword>
<accession>A0A317V0K5</accession>
<feature type="region of interest" description="Disordered" evidence="1">
    <location>
        <begin position="39"/>
        <end position="58"/>
    </location>
</feature>
<reference evidence="2 3" key="1">
    <citation type="submission" date="2016-12" db="EMBL/GenBank/DDBJ databases">
        <title>The genomes of Aspergillus section Nigri reveals drivers in fungal speciation.</title>
        <authorList>
            <consortium name="DOE Joint Genome Institute"/>
            <person name="Vesth T.C."/>
            <person name="Nybo J."/>
            <person name="Theobald S."/>
            <person name="Brandl J."/>
            <person name="Frisvad J.C."/>
            <person name="Nielsen K.F."/>
            <person name="Lyhne E.K."/>
            <person name="Kogle M.E."/>
            <person name="Kuo A."/>
            <person name="Riley R."/>
            <person name="Clum A."/>
            <person name="Nolan M."/>
            <person name="Lipzen A."/>
            <person name="Salamov A."/>
            <person name="Henrissat B."/>
            <person name="Wiebenga A."/>
            <person name="De Vries R.P."/>
            <person name="Grigoriev I.V."/>
            <person name="Mortensen U.H."/>
            <person name="Andersen M.R."/>
            <person name="Baker S.E."/>
        </authorList>
    </citation>
    <scope>NUCLEOTIDE SEQUENCE [LARGE SCALE GENOMIC DNA]</scope>
    <source>
        <strain evidence="2 3">CBS 115572</strain>
    </source>
</reference>
<feature type="region of interest" description="Disordered" evidence="1">
    <location>
        <begin position="1"/>
        <end position="31"/>
    </location>
</feature>
<dbReference type="GeneID" id="37119677"/>
<dbReference type="EMBL" id="MSFK01000052">
    <property type="protein sequence ID" value="PWY66357.1"/>
    <property type="molecule type" value="Genomic_DNA"/>
</dbReference>
<evidence type="ECO:0000313" key="3">
    <source>
        <dbReference type="Proteomes" id="UP000246702"/>
    </source>
</evidence>
<dbReference type="RefSeq" id="XP_025461621.1">
    <property type="nucleotide sequence ID" value="XM_025617534.1"/>
</dbReference>
<protein>
    <submittedName>
        <fullName evidence="2">Uncharacterized protein</fullName>
    </submittedName>
</protein>
<comment type="caution">
    <text evidence="2">The sequence shown here is derived from an EMBL/GenBank/DDBJ whole genome shotgun (WGS) entry which is preliminary data.</text>
</comment>
<organism evidence="2 3">
    <name type="scientific">Aspergillus sclerotioniger CBS 115572</name>
    <dbReference type="NCBI Taxonomy" id="1450535"/>
    <lineage>
        <taxon>Eukaryota</taxon>
        <taxon>Fungi</taxon>
        <taxon>Dikarya</taxon>
        <taxon>Ascomycota</taxon>
        <taxon>Pezizomycotina</taxon>
        <taxon>Eurotiomycetes</taxon>
        <taxon>Eurotiomycetidae</taxon>
        <taxon>Eurotiales</taxon>
        <taxon>Aspergillaceae</taxon>
        <taxon>Aspergillus</taxon>
        <taxon>Aspergillus subgen. Circumdati</taxon>
    </lineage>
</organism>
<proteinExistence type="predicted"/>
<name>A0A317V0K5_9EURO</name>
<dbReference type="OrthoDB" id="37659at2759"/>